<organism evidence="12 13">
    <name type="scientific">Mixia osmundae (strain CBS 9802 / IAM 14324 / JCM 22182 / KY 12970)</name>
    <dbReference type="NCBI Taxonomy" id="764103"/>
    <lineage>
        <taxon>Eukaryota</taxon>
        <taxon>Fungi</taxon>
        <taxon>Dikarya</taxon>
        <taxon>Basidiomycota</taxon>
        <taxon>Pucciniomycotina</taxon>
        <taxon>Mixiomycetes</taxon>
        <taxon>Mixiales</taxon>
        <taxon>Mixiaceae</taxon>
        <taxon>Mixia</taxon>
    </lineage>
</organism>
<dbReference type="SUPFAM" id="SSF47781">
    <property type="entry name" value="RuvA domain 2-like"/>
    <property type="match status" value="1"/>
</dbReference>
<dbReference type="OrthoDB" id="408631at2759"/>
<dbReference type="Gene3D" id="1.10.150.20">
    <property type="entry name" value="5' to 3' exonuclease, C-terminal subdomain"/>
    <property type="match status" value="1"/>
</dbReference>
<sequence>MKITLRLLAALTAVHAAPAGEKRAILPASPTVTVPGLTTFKGAQVTNNGVSIDNFFGIPFAAPPTGTNRLKPPQPLSASLANPYDATQQNNDCLAQQATGGTPVSPLLSSVLGPFLTTGESEDCLYLNVQRPSSASGSSKLPVMLWIYGGGFEFGGKSTYDGKNIVAQSVSQNQPVVYVALNYRLAGWGFLPGQEVYDAKVGNLGLQDQRAAMQWVNKNIAAFGGDPTKVTLFGESAGAISIGFQLLYQGLGSTQGLYRAVIEQSGSPIPVGPLSYGQTYFDTIANYTGCGTSSDKLGCLRSVSSNTYAAAVNQCPYILTAYRALALAFVPRVDGNIIPDLPQKLASQGKFAKVPAINGDNKDEGTLFVLSATNVSSEAAFKTYIKGFFPMITTSLLNALATAYPNNPTQGSPFGTGEENQTLLYENKRLAAILGDLVFQAPRRFISELYRKANLPIYSYLFEPLNLPLLGTPHATDILYVFGDVPGPTTQQIMASWISFATTLDPNSQTSVKLPVKWLPRNLNGASNQIVFGPDGVTTLGQDTYPDRSATMAHLLAHAGAVKSARIQQPSTSSGPAEVSIGASSGVAVTPGTATVSSAHKRVVQQSTNNILVSTKQKGNRCINHITVPWEHSDIMADFQVGTTTGVLFLSIKYHKLEPAYIYGRIEALGQAYNLRILLVQVDADTSDDVMRELTRISITNAYTIMICSSSQEAGRILSKYKKQERRPPDALKARPETDYLAQMQTVLTKPRAVNKTDTENLIRNFGSLKDIMMASSSELVQCPGLGELKVRRLRDAFSQPFLVKPAKSLAERRGEEGSSLN</sequence>
<feature type="domain" description="ERCC1-like central" evidence="11">
    <location>
        <begin position="610"/>
        <end position="722"/>
    </location>
</feature>
<dbReference type="InterPro" id="IPR011335">
    <property type="entry name" value="Restrct_endonuc-II-like"/>
</dbReference>
<keyword evidence="5" id="KW-0378">Hydrolase</keyword>
<comment type="caution">
    <text evidence="12">The sequence shown here is derived from an EMBL/GenBank/DDBJ whole genome shotgun (WGS) entry which is preliminary data.</text>
</comment>
<dbReference type="PANTHER" id="PTHR43918:SF4">
    <property type="entry name" value="CARBOXYLIC ESTER HYDROLASE"/>
    <property type="match status" value="1"/>
</dbReference>
<dbReference type="InterPro" id="IPR050654">
    <property type="entry name" value="AChE-related_enzymes"/>
</dbReference>
<evidence type="ECO:0000256" key="5">
    <source>
        <dbReference type="ARBA" id="ARBA00022801"/>
    </source>
</evidence>
<protein>
    <submittedName>
        <fullName evidence="12">Uncharacterized protein</fullName>
    </submittedName>
</protein>
<name>G7EAW3_MIXOS</name>
<dbReference type="RefSeq" id="XP_014565588.1">
    <property type="nucleotide sequence ID" value="XM_014710102.1"/>
</dbReference>
<dbReference type="InterPro" id="IPR002018">
    <property type="entry name" value="CarbesteraseB"/>
</dbReference>
<keyword evidence="8" id="KW-0539">Nucleus</keyword>
<dbReference type="InParanoid" id="G7EAW3"/>
<keyword evidence="4" id="KW-0227">DNA damage</keyword>
<dbReference type="STRING" id="764103.G7EAW3"/>
<keyword evidence="6" id="KW-0238">DNA-binding</keyword>
<dbReference type="NCBIfam" id="TIGR00597">
    <property type="entry name" value="rad10"/>
    <property type="match status" value="1"/>
</dbReference>
<evidence type="ECO:0000259" key="11">
    <source>
        <dbReference type="Pfam" id="PF03834"/>
    </source>
</evidence>
<dbReference type="eggNOG" id="KOG4389">
    <property type="taxonomic scope" value="Eukaryota"/>
</dbReference>
<dbReference type="SUPFAM" id="SSF53474">
    <property type="entry name" value="alpha/beta-Hydrolases"/>
    <property type="match status" value="1"/>
</dbReference>
<keyword evidence="9" id="KW-0732">Signal</keyword>
<dbReference type="AlphaFoldDB" id="G7EAW3"/>
<gene>
    <name evidence="12" type="primary">Mo06676</name>
    <name evidence="12" type="ORF">E5Q_06676</name>
</gene>
<dbReference type="Gene3D" id="3.40.50.10130">
    <property type="match status" value="1"/>
</dbReference>
<keyword evidence="13" id="KW-1185">Reference proteome</keyword>
<dbReference type="PANTHER" id="PTHR43918">
    <property type="entry name" value="ACETYLCHOLINESTERASE"/>
    <property type="match status" value="1"/>
</dbReference>
<dbReference type="GO" id="GO:0003677">
    <property type="term" value="F:DNA binding"/>
    <property type="evidence" value="ECO:0007669"/>
    <property type="project" value="UniProtKB-KW"/>
</dbReference>
<proteinExistence type="inferred from homology"/>
<dbReference type="GO" id="GO:0006302">
    <property type="term" value="P:double-strand break repair"/>
    <property type="evidence" value="ECO:0007669"/>
    <property type="project" value="UniProtKB-ARBA"/>
</dbReference>
<dbReference type="FunFam" id="3.40.50.10130:FF:000001">
    <property type="entry name" value="DNA excision repair protein ERCC-1"/>
    <property type="match status" value="1"/>
</dbReference>
<dbReference type="SUPFAM" id="SSF52980">
    <property type="entry name" value="Restriction endonuclease-like"/>
    <property type="match status" value="1"/>
</dbReference>
<dbReference type="ESTHER" id="mixos-g7eaw3">
    <property type="family name" value="Fungal_carboxylesterase_lipase"/>
</dbReference>
<dbReference type="PROSITE" id="PS00122">
    <property type="entry name" value="CARBOXYLESTERASE_B_1"/>
    <property type="match status" value="1"/>
</dbReference>
<dbReference type="EMBL" id="BABT02000252">
    <property type="protein sequence ID" value="GAA99973.1"/>
    <property type="molecule type" value="Genomic_DNA"/>
</dbReference>
<evidence type="ECO:0000256" key="6">
    <source>
        <dbReference type="ARBA" id="ARBA00023125"/>
    </source>
</evidence>
<dbReference type="CDD" id="cd22325">
    <property type="entry name" value="ERCC1_C-like"/>
    <property type="match status" value="1"/>
</dbReference>
<dbReference type="Pfam" id="PF03834">
    <property type="entry name" value="Rad10"/>
    <property type="match status" value="1"/>
</dbReference>
<comment type="subcellular location">
    <subcellularLocation>
        <location evidence="1">Nucleus</location>
    </subcellularLocation>
</comment>
<feature type="chain" id="PRO_5009955911" evidence="9">
    <location>
        <begin position="17"/>
        <end position="822"/>
    </location>
</feature>
<reference evidence="12 13" key="1">
    <citation type="journal article" date="2011" name="J. Gen. Appl. Microbiol.">
        <title>Draft genome sequencing of the enigmatic basidiomycete Mixia osmundae.</title>
        <authorList>
            <person name="Nishida H."/>
            <person name="Nagatsuka Y."/>
            <person name="Sugiyama J."/>
        </authorList>
    </citation>
    <scope>NUCLEOTIDE SEQUENCE [LARGE SCALE GENOMIC DNA]</scope>
    <source>
        <strain evidence="13">CBS 9802 / IAM 14324 / JCM 22182 / KY 12970</strain>
    </source>
</reference>
<dbReference type="InterPro" id="IPR010994">
    <property type="entry name" value="RuvA_2-like"/>
</dbReference>
<dbReference type="GO" id="GO:0006310">
    <property type="term" value="P:DNA recombination"/>
    <property type="evidence" value="ECO:0007669"/>
    <property type="project" value="UniProtKB-ARBA"/>
</dbReference>
<comment type="similarity">
    <text evidence="3">Belongs to the ERCC1/RAD10/SWI10 family.</text>
</comment>
<reference evidence="12 13" key="2">
    <citation type="journal article" date="2012" name="Open Biol.">
        <title>Characteristics of nucleosomes and linker DNA regions on the genome of the basidiomycete Mixia osmundae revealed by mono- and dinucleosome mapping.</title>
        <authorList>
            <person name="Nishida H."/>
            <person name="Kondo S."/>
            <person name="Matsumoto T."/>
            <person name="Suzuki Y."/>
            <person name="Yoshikawa H."/>
            <person name="Taylor T.D."/>
            <person name="Sugiyama J."/>
        </authorList>
    </citation>
    <scope>NUCLEOTIDE SEQUENCE [LARGE SCALE GENOMIC DNA]</scope>
    <source>
        <strain evidence="13">CBS 9802 / IAM 14324 / JCM 22182 / KY 12970</strain>
    </source>
</reference>
<dbReference type="Proteomes" id="UP000009131">
    <property type="component" value="Unassembled WGS sequence"/>
</dbReference>
<evidence type="ECO:0000313" key="13">
    <source>
        <dbReference type="Proteomes" id="UP000009131"/>
    </source>
</evidence>
<feature type="domain" description="Carboxylesterase type B" evidence="10">
    <location>
        <begin position="30"/>
        <end position="519"/>
    </location>
</feature>
<dbReference type="InterPro" id="IPR029058">
    <property type="entry name" value="AB_hydrolase_fold"/>
</dbReference>
<evidence type="ECO:0000259" key="10">
    <source>
        <dbReference type="Pfam" id="PF00135"/>
    </source>
</evidence>
<evidence type="ECO:0000256" key="3">
    <source>
        <dbReference type="ARBA" id="ARBA00008283"/>
    </source>
</evidence>
<keyword evidence="7" id="KW-0234">DNA repair</keyword>
<evidence type="ECO:0000256" key="2">
    <source>
        <dbReference type="ARBA" id="ARBA00005964"/>
    </source>
</evidence>
<feature type="signal peptide" evidence="9">
    <location>
        <begin position="1"/>
        <end position="16"/>
    </location>
</feature>
<dbReference type="GO" id="GO:0052689">
    <property type="term" value="F:carboxylic ester hydrolase activity"/>
    <property type="evidence" value="ECO:0007669"/>
    <property type="project" value="TreeGrafter"/>
</dbReference>
<evidence type="ECO:0000256" key="8">
    <source>
        <dbReference type="ARBA" id="ARBA00023242"/>
    </source>
</evidence>
<dbReference type="HOGENOM" id="CLU_344198_0_0_1"/>
<evidence type="ECO:0000256" key="9">
    <source>
        <dbReference type="SAM" id="SignalP"/>
    </source>
</evidence>
<evidence type="ECO:0000256" key="4">
    <source>
        <dbReference type="ARBA" id="ARBA00022763"/>
    </source>
</evidence>
<evidence type="ECO:0000256" key="1">
    <source>
        <dbReference type="ARBA" id="ARBA00004123"/>
    </source>
</evidence>
<dbReference type="Gene3D" id="3.40.50.1820">
    <property type="entry name" value="alpha/beta hydrolase"/>
    <property type="match status" value="1"/>
</dbReference>
<dbReference type="InterPro" id="IPR047260">
    <property type="entry name" value="ERCC1-like_central_dom"/>
</dbReference>
<evidence type="ECO:0000313" key="12">
    <source>
        <dbReference type="EMBL" id="GAA99973.1"/>
    </source>
</evidence>
<dbReference type="Pfam" id="PF00135">
    <property type="entry name" value="COesterase"/>
    <property type="match status" value="1"/>
</dbReference>
<dbReference type="OMA" id="IMEMWAN"/>
<comment type="similarity">
    <text evidence="2">Belongs to the type-B carboxylesterase/lipase family.</text>
</comment>
<accession>G7EAW3</accession>
<evidence type="ECO:0000256" key="7">
    <source>
        <dbReference type="ARBA" id="ARBA00023204"/>
    </source>
</evidence>
<dbReference type="GO" id="GO:0005634">
    <property type="term" value="C:nucleus"/>
    <property type="evidence" value="ECO:0007669"/>
    <property type="project" value="UniProtKB-SubCell"/>
</dbReference>
<dbReference type="eggNOG" id="KOG2841">
    <property type="taxonomic scope" value="Eukaryota"/>
</dbReference>
<dbReference type="InterPro" id="IPR019826">
    <property type="entry name" value="Carboxylesterase_B_AS"/>
</dbReference>